<dbReference type="Pfam" id="PF01545">
    <property type="entry name" value="Cation_efflux"/>
    <property type="match status" value="1"/>
</dbReference>
<dbReference type="PANTHER" id="PTHR43840:SF15">
    <property type="entry name" value="MITOCHONDRIAL METAL TRANSPORTER 1-RELATED"/>
    <property type="match status" value="1"/>
</dbReference>
<keyword evidence="6" id="KW-0864">Zinc transport</keyword>
<organism evidence="12 13">
    <name type="scientific">Parahaliea aestuarii</name>
    <dbReference type="NCBI Taxonomy" id="1852021"/>
    <lineage>
        <taxon>Bacteria</taxon>
        <taxon>Pseudomonadati</taxon>
        <taxon>Pseudomonadota</taxon>
        <taxon>Gammaproteobacteria</taxon>
        <taxon>Cellvibrionales</taxon>
        <taxon>Halieaceae</taxon>
        <taxon>Parahaliea</taxon>
    </lineage>
</organism>
<keyword evidence="4" id="KW-0410">Iron transport</keyword>
<keyword evidence="5 9" id="KW-0812">Transmembrane</keyword>
<name>A0A5C8ZSU6_9GAMM</name>
<keyword evidence="7 9" id="KW-1133">Transmembrane helix</keyword>
<keyword evidence="4" id="KW-0408">Iron</keyword>
<keyword evidence="6" id="KW-0406">Ion transport</keyword>
<comment type="caution">
    <text evidence="12">The sequence shown here is derived from an EMBL/GenBank/DDBJ whole genome shotgun (WGS) entry which is preliminary data.</text>
</comment>
<dbReference type="InterPro" id="IPR058533">
    <property type="entry name" value="Cation_efflux_TM"/>
</dbReference>
<keyword evidence="8 9" id="KW-0472">Membrane</keyword>
<comment type="similarity">
    <text evidence="2">Belongs to the cation diffusion facilitator (CDF) transporter (TC 2.A.4) family. FieF subfamily.</text>
</comment>
<feature type="domain" description="Cation efflux protein cytoplasmic" evidence="11">
    <location>
        <begin position="218"/>
        <end position="295"/>
    </location>
</feature>
<protein>
    <submittedName>
        <fullName evidence="12">Cation transporter</fullName>
    </submittedName>
</protein>
<evidence type="ECO:0000256" key="9">
    <source>
        <dbReference type="SAM" id="Phobius"/>
    </source>
</evidence>
<dbReference type="PANTHER" id="PTHR43840">
    <property type="entry name" value="MITOCHONDRIAL METAL TRANSPORTER 1-RELATED"/>
    <property type="match status" value="1"/>
</dbReference>
<gene>
    <name evidence="12" type="ORF">FVW59_10460</name>
</gene>
<dbReference type="GO" id="GO:0016020">
    <property type="term" value="C:membrane"/>
    <property type="evidence" value="ECO:0007669"/>
    <property type="project" value="UniProtKB-SubCell"/>
</dbReference>
<accession>A0A5C8ZSU6</accession>
<dbReference type="GO" id="GO:0006826">
    <property type="term" value="P:iron ion transport"/>
    <property type="evidence" value="ECO:0007669"/>
    <property type="project" value="UniProtKB-KW"/>
</dbReference>
<keyword evidence="13" id="KW-1185">Reference proteome</keyword>
<evidence type="ECO:0000256" key="1">
    <source>
        <dbReference type="ARBA" id="ARBA00004141"/>
    </source>
</evidence>
<evidence type="ECO:0000256" key="3">
    <source>
        <dbReference type="ARBA" id="ARBA00022448"/>
    </source>
</evidence>
<evidence type="ECO:0000313" key="12">
    <source>
        <dbReference type="EMBL" id="TXS91583.1"/>
    </source>
</evidence>
<dbReference type="Gene3D" id="3.30.70.1350">
    <property type="entry name" value="Cation efflux protein, cytoplasmic domain"/>
    <property type="match status" value="1"/>
</dbReference>
<evidence type="ECO:0000259" key="11">
    <source>
        <dbReference type="Pfam" id="PF16916"/>
    </source>
</evidence>
<sequence>MPRLHDLKLFACGDEGARITLLGAVLDTVIGLVKLCAGAVAHSSALVADGIHSLSDAASDLVVVAAHNLSLREPTANFAYGYQRAETLGVLFIGLLLLVFAVGLAYQSGFALIGGGIAASPGPLTLCLALACLLLKECYYHISLAVGRRLDSQLLIANAHHSRTDVYTSLLVLAGLVAVEYGWHWLDPLMALGIALVVGKVAVGFLRNALAELMEANLPDEEREQVLRCIAGVAGVRGCHGLRGRRVGRGYVLECHLEVDAACSVSEGHQIGARASAAVLHQCTGISDLLVHVDPAGLRGGHGEPLPLPDRTAVMQRLQELCEGLALDIDTQRSGLHYADEGIRVELHCGGWPPHNVDQLTQLRQRLRDVVASTDWLMAVDIVYSPPTMQADTAKILYLHQHRQVAN</sequence>
<evidence type="ECO:0000256" key="8">
    <source>
        <dbReference type="ARBA" id="ARBA00023136"/>
    </source>
</evidence>
<comment type="subcellular location">
    <subcellularLocation>
        <location evidence="1">Membrane</location>
        <topology evidence="1">Multi-pass membrane protein</topology>
    </subcellularLocation>
</comment>
<dbReference type="OrthoDB" id="9806522at2"/>
<dbReference type="InterPro" id="IPR027469">
    <property type="entry name" value="Cation_efflux_TMD_sf"/>
</dbReference>
<dbReference type="InterPro" id="IPR036837">
    <property type="entry name" value="Cation_efflux_CTD_sf"/>
</dbReference>
<proteinExistence type="inferred from homology"/>
<dbReference type="Pfam" id="PF16916">
    <property type="entry name" value="ZT_dimer"/>
    <property type="match status" value="1"/>
</dbReference>
<dbReference type="EMBL" id="VRYZ01000004">
    <property type="protein sequence ID" value="TXS91583.1"/>
    <property type="molecule type" value="Genomic_DNA"/>
</dbReference>
<dbReference type="GO" id="GO:0006829">
    <property type="term" value="P:zinc ion transport"/>
    <property type="evidence" value="ECO:0007669"/>
    <property type="project" value="UniProtKB-KW"/>
</dbReference>
<dbReference type="AlphaFoldDB" id="A0A5C8ZSU6"/>
<feature type="transmembrane region" description="Helical" evidence="9">
    <location>
        <begin position="88"/>
        <end position="106"/>
    </location>
</feature>
<dbReference type="InterPro" id="IPR050291">
    <property type="entry name" value="CDF_Transporter"/>
</dbReference>
<keyword evidence="6" id="KW-0862">Zinc</keyword>
<dbReference type="InterPro" id="IPR027470">
    <property type="entry name" value="Cation_efflux_CTD"/>
</dbReference>
<evidence type="ECO:0000256" key="6">
    <source>
        <dbReference type="ARBA" id="ARBA00022906"/>
    </source>
</evidence>
<dbReference type="SUPFAM" id="SSF161111">
    <property type="entry name" value="Cation efflux protein transmembrane domain-like"/>
    <property type="match status" value="1"/>
</dbReference>
<dbReference type="InterPro" id="IPR002524">
    <property type="entry name" value="Cation_efflux"/>
</dbReference>
<dbReference type="Proteomes" id="UP000321933">
    <property type="component" value="Unassembled WGS sequence"/>
</dbReference>
<feature type="transmembrane region" description="Helical" evidence="9">
    <location>
        <begin position="112"/>
        <end position="135"/>
    </location>
</feature>
<evidence type="ECO:0000256" key="2">
    <source>
        <dbReference type="ARBA" id="ARBA00010212"/>
    </source>
</evidence>
<dbReference type="GO" id="GO:0008324">
    <property type="term" value="F:monoatomic cation transmembrane transporter activity"/>
    <property type="evidence" value="ECO:0007669"/>
    <property type="project" value="InterPro"/>
</dbReference>
<evidence type="ECO:0000256" key="7">
    <source>
        <dbReference type="ARBA" id="ARBA00022989"/>
    </source>
</evidence>
<reference evidence="12 13" key="1">
    <citation type="submission" date="2019-08" db="EMBL/GenBank/DDBJ databases">
        <title>Parahaliea maris sp. nov., isolated from the surface seawater.</title>
        <authorList>
            <person name="Liu Y."/>
        </authorList>
    </citation>
    <scope>NUCLEOTIDE SEQUENCE [LARGE SCALE GENOMIC DNA]</scope>
    <source>
        <strain evidence="12 13">S2-26</strain>
    </source>
</reference>
<evidence type="ECO:0000313" key="13">
    <source>
        <dbReference type="Proteomes" id="UP000321933"/>
    </source>
</evidence>
<evidence type="ECO:0000256" key="5">
    <source>
        <dbReference type="ARBA" id="ARBA00022692"/>
    </source>
</evidence>
<feature type="transmembrane region" description="Helical" evidence="9">
    <location>
        <begin position="189"/>
        <end position="206"/>
    </location>
</feature>
<evidence type="ECO:0000259" key="10">
    <source>
        <dbReference type="Pfam" id="PF01545"/>
    </source>
</evidence>
<keyword evidence="3" id="KW-0813">Transport</keyword>
<dbReference type="Gene3D" id="1.20.1510.10">
    <property type="entry name" value="Cation efflux protein transmembrane domain"/>
    <property type="match status" value="1"/>
</dbReference>
<evidence type="ECO:0000256" key="4">
    <source>
        <dbReference type="ARBA" id="ARBA00022496"/>
    </source>
</evidence>
<feature type="domain" description="Cation efflux protein transmembrane" evidence="10">
    <location>
        <begin position="22"/>
        <end position="214"/>
    </location>
</feature>
<dbReference type="SUPFAM" id="SSF160240">
    <property type="entry name" value="Cation efflux protein cytoplasmic domain-like"/>
    <property type="match status" value="1"/>
</dbReference>
<dbReference type="RefSeq" id="WP_148064215.1">
    <property type="nucleotide sequence ID" value="NZ_VRYZ01000004.1"/>
</dbReference>
<dbReference type="NCBIfam" id="TIGR01297">
    <property type="entry name" value="CDF"/>
    <property type="match status" value="1"/>
</dbReference>
<feature type="transmembrane region" description="Helical" evidence="9">
    <location>
        <begin position="166"/>
        <end position="183"/>
    </location>
</feature>